<name>A0A9W6TII1_9STRA</name>
<reference evidence="1" key="1">
    <citation type="submission" date="2023-04" db="EMBL/GenBank/DDBJ databases">
        <title>Phytophthora lilii NBRC 32176.</title>
        <authorList>
            <person name="Ichikawa N."/>
            <person name="Sato H."/>
            <person name="Tonouchi N."/>
        </authorList>
    </citation>
    <scope>NUCLEOTIDE SEQUENCE</scope>
    <source>
        <strain evidence="1">NBRC 32176</strain>
    </source>
</reference>
<protein>
    <submittedName>
        <fullName evidence="1">Unnamed protein product</fullName>
    </submittedName>
</protein>
<keyword evidence="2" id="KW-1185">Reference proteome</keyword>
<proteinExistence type="predicted"/>
<dbReference type="AlphaFoldDB" id="A0A9W6TII1"/>
<comment type="caution">
    <text evidence="1">The sequence shown here is derived from an EMBL/GenBank/DDBJ whole genome shotgun (WGS) entry which is preliminary data.</text>
</comment>
<evidence type="ECO:0000313" key="1">
    <source>
        <dbReference type="EMBL" id="GMF13422.1"/>
    </source>
</evidence>
<evidence type="ECO:0000313" key="2">
    <source>
        <dbReference type="Proteomes" id="UP001165083"/>
    </source>
</evidence>
<sequence length="199" mass="22007">MALYEAYISELDDIYARTESVFKETVMPTGVESCGDDHVFYNPSHSAKDEKYHELVGMLTTPFAYERVREFVSEICCLVSRPGSEKIEGPGIPENTIVLKLPIKGPGGNSLVQHSILRRYNEENRLVVVWRKFTEGEGIFAGMHSDETGWCIVRSSPSCEDGSPGTVLESVIRFVPINFSAAAACGPLLKQFTDDHQGG</sequence>
<dbReference type="OrthoDB" id="114061at2759"/>
<dbReference type="EMBL" id="BSXW01000156">
    <property type="protein sequence ID" value="GMF13422.1"/>
    <property type="molecule type" value="Genomic_DNA"/>
</dbReference>
<gene>
    <name evidence="1" type="ORF">Plil01_000389600</name>
</gene>
<dbReference type="Proteomes" id="UP001165083">
    <property type="component" value="Unassembled WGS sequence"/>
</dbReference>
<accession>A0A9W6TII1</accession>
<organism evidence="1 2">
    <name type="scientific">Phytophthora lilii</name>
    <dbReference type="NCBI Taxonomy" id="2077276"/>
    <lineage>
        <taxon>Eukaryota</taxon>
        <taxon>Sar</taxon>
        <taxon>Stramenopiles</taxon>
        <taxon>Oomycota</taxon>
        <taxon>Peronosporomycetes</taxon>
        <taxon>Peronosporales</taxon>
        <taxon>Peronosporaceae</taxon>
        <taxon>Phytophthora</taxon>
    </lineage>
</organism>